<dbReference type="RefSeq" id="WP_018326469.1">
    <property type="nucleotide sequence ID" value="NZ_JACHBK010000002.1"/>
</dbReference>
<keyword evidence="6" id="KW-1185">Reference proteome</keyword>
<comment type="caution">
    <text evidence="5">The sequence shown here is derived from an EMBL/GenBank/DDBJ whole genome shotgun (WGS) entry which is preliminary data.</text>
</comment>
<dbReference type="PANTHER" id="PTHR37423">
    <property type="entry name" value="SOLUBLE LYTIC MUREIN TRANSGLYCOSYLASE-RELATED"/>
    <property type="match status" value="1"/>
</dbReference>
<keyword evidence="3" id="KW-0732">Signal</keyword>
<accession>A0A7W8U730</accession>
<feature type="chain" id="PRO_5031562257" evidence="3">
    <location>
        <begin position="26"/>
        <end position="175"/>
    </location>
</feature>
<evidence type="ECO:0000313" key="5">
    <source>
        <dbReference type="EMBL" id="MBB5534046.1"/>
    </source>
</evidence>
<feature type="domain" description="Transglycosylase SLT" evidence="4">
    <location>
        <begin position="60"/>
        <end position="158"/>
    </location>
</feature>
<comment type="similarity">
    <text evidence="2">Belongs to the virb1 family.</text>
</comment>
<organism evidence="5 6">
    <name type="scientific">Rhizobium giardinii</name>
    <dbReference type="NCBI Taxonomy" id="56731"/>
    <lineage>
        <taxon>Bacteria</taxon>
        <taxon>Pseudomonadati</taxon>
        <taxon>Pseudomonadota</taxon>
        <taxon>Alphaproteobacteria</taxon>
        <taxon>Hyphomicrobiales</taxon>
        <taxon>Rhizobiaceae</taxon>
        <taxon>Rhizobium/Agrobacterium group</taxon>
        <taxon>Rhizobium</taxon>
    </lineage>
</organism>
<dbReference type="Gene3D" id="1.10.530.10">
    <property type="match status" value="1"/>
</dbReference>
<dbReference type="Pfam" id="PF01464">
    <property type="entry name" value="SLT"/>
    <property type="match status" value="1"/>
</dbReference>
<evidence type="ECO:0000259" key="4">
    <source>
        <dbReference type="Pfam" id="PF01464"/>
    </source>
</evidence>
<dbReference type="InterPro" id="IPR023346">
    <property type="entry name" value="Lysozyme-like_dom_sf"/>
</dbReference>
<dbReference type="PANTHER" id="PTHR37423:SF2">
    <property type="entry name" value="MEMBRANE-BOUND LYTIC MUREIN TRANSGLYCOSYLASE C"/>
    <property type="match status" value="1"/>
</dbReference>
<protein>
    <submittedName>
        <fullName evidence="5">Soluble lytic murein transglycosylase-like protein</fullName>
    </submittedName>
</protein>
<evidence type="ECO:0000256" key="3">
    <source>
        <dbReference type="SAM" id="SignalP"/>
    </source>
</evidence>
<name>A0A7W8U730_9HYPH</name>
<evidence type="ECO:0000256" key="2">
    <source>
        <dbReference type="ARBA" id="ARBA00009387"/>
    </source>
</evidence>
<comment type="similarity">
    <text evidence="1">Belongs to the transglycosylase Slt family.</text>
</comment>
<proteinExistence type="inferred from homology"/>
<reference evidence="5 6" key="1">
    <citation type="submission" date="2020-08" db="EMBL/GenBank/DDBJ databases">
        <title>Genomic Encyclopedia of Type Strains, Phase IV (KMG-V): Genome sequencing to study the core and pangenomes of soil and plant-associated prokaryotes.</title>
        <authorList>
            <person name="Whitman W."/>
        </authorList>
    </citation>
    <scope>NUCLEOTIDE SEQUENCE [LARGE SCALE GENOMIC DNA]</scope>
    <source>
        <strain evidence="5 6">SEMIA 4084</strain>
    </source>
</reference>
<dbReference type="Proteomes" id="UP000585507">
    <property type="component" value="Unassembled WGS sequence"/>
</dbReference>
<dbReference type="SUPFAM" id="SSF53955">
    <property type="entry name" value="Lysozyme-like"/>
    <property type="match status" value="1"/>
</dbReference>
<evidence type="ECO:0000256" key="1">
    <source>
        <dbReference type="ARBA" id="ARBA00007734"/>
    </source>
</evidence>
<dbReference type="EMBL" id="JACHBK010000002">
    <property type="protein sequence ID" value="MBB5534046.1"/>
    <property type="molecule type" value="Genomic_DNA"/>
</dbReference>
<sequence>MRLSHLAATAACFCMLFSGVETSYAEGIDKTITSSITPATRTTGYPAPGASLETTTYSGLIQVYAKQYGVPVDLAHAVVKVESNFNPKARGSAGEIGLMQIKPATARMMGYTGGKGGLFDPETNIKFGMKYLAMAHELSGGFTCGTILRYNAGHGATKMNPVSRRYCGKVQSIIN</sequence>
<gene>
    <name evidence="5" type="ORF">GGD55_000717</name>
</gene>
<dbReference type="AlphaFoldDB" id="A0A7W8U730"/>
<evidence type="ECO:0000313" key="6">
    <source>
        <dbReference type="Proteomes" id="UP000585507"/>
    </source>
</evidence>
<dbReference type="InterPro" id="IPR008258">
    <property type="entry name" value="Transglycosylase_SLT_dom_1"/>
</dbReference>
<feature type="signal peptide" evidence="3">
    <location>
        <begin position="1"/>
        <end position="25"/>
    </location>
</feature>